<keyword evidence="15" id="KW-0969">Cilium</keyword>
<dbReference type="InterPro" id="IPR019810">
    <property type="entry name" value="Citrate_synthase_AS"/>
</dbReference>
<dbReference type="Gene3D" id="1.10.8.710">
    <property type="match status" value="1"/>
</dbReference>
<dbReference type="InterPro" id="IPR042219">
    <property type="entry name" value="AAA_lid_11_sf"/>
</dbReference>
<evidence type="ECO:0000256" key="19">
    <source>
        <dbReference type="RuleBase" id="RU000441"/>
    </source>
</evidence>
<dbReference type="SMART" id="SM00382">
    <property type="entry name" value="AAA"/>
    <property type="match status" value="3"/>
</dbReference>
<dbReference type="InterPro" id="IPR041658">
    <property type="entry name" value="AAA_lid_11"/>
</dbReference>
<comment type="similarity">
    <text evidence="6 19">Belongs to the citrate synthase family.</text>
</comment>
<dbReference type="InterPro" id="IPR004273">
    <property type="entry name" value="Dynein_heavy_D6_P-loop"/>
</dbReference>
<comment type="subcellular location">
    <subcellularLocation>
        <location evidence="1">Cell projection</location>
        <location evidence="1">Cilium</location>
    </subcellularLocation>
    <subcellularLocation>
        <location evidence="2">Cytoplasm</location>
        <location evidence="2">Cytoskeleton</location>
    </subcellularLocation>
    <subcellularLocation>
        <location evidence="3">Mitochondrion matrix</location>
    </subcellularLocation>
</comment>
<keyword evidence="10" id="KW-0493">Microtubule</keyword>
<evidence type="ECO:0000313" key="23">
    <source>
        <dbReference type="Proteomes" id="UP001651158"/>
    </source>
</evidence>
<dbReference type="InterPro" id="IPR054354">
    <property type="entry name" value="DYNC2H1-like_lid"/>
</dbReference>
<dbReference type="InterPro" id="IPR016142">
    <property type="entry name" value="Citrate_synth-like_lrg_a-sub"/>
</dbReference>
<evidence type="ECO:0000256" key="3">
    <source>
        <dbReference type="ARBA" id="ARBA00004305"/>
    </source>
</evidence>
<keyword evidence="9 19" id="KW-0808">Transferase</keyword>
<comment type="subunit">
    <text evidence="7">Homodimer.</text>
</comment>
<dbReference type="SUPFAM" id="SSF52540">
    <property type="entry name" value="P-loop containing nucleoside triphosphate hydrolases"/>
    <property type="match status" value="4"/>
</dbReference>
<evidence type="ECO:0000256" key="8">
    <source>
        <dbReference type="ARBA" id="ARBA00022490"/>
    </source>
</evidence>
<dbReference type="Pfam" id="PF12781">
    <property type="entry name" value="AAA_9"/>
    <property type="match status" value="1"/>
</dbReference>
<dbReference type="Pfam" id="PF12775">
    <property type="entry name" value="AAA_7"/>
    <property type="match status" value="1"/>
</dbReference>
<keyword evidence="23" id="KW-1185">Reference proteome</keyword>
<gene>
    <name evidence="22" type="ORF">TcWFU_003557</name>
</gene>
<dbReference type="InterPro" id="IPR042228">
    <property type="entry name" value="Dynein_linker_3"/>
</dbReference>
<dbReference type="Pfam" id="PF18199">
    <property type="entry name" value="Dynein_C"/>
    <property type="match status" value="1"/>
</dbReference>
<name>A0ABR4QJX2_9CEST</name>
<dbReference type="PRINTS" id="PR00143">
    <property type="entry name" value="CITRTSNTHASE"/>
</dbReference>
<evidence type="ECO:0000313" key="22">
    <source>
        <dbReference type="EMBL" id="KAL5110118.1"/>
    </source>
</evidence>
<feature type="coiled-coil region" evidence="20">
    <location>
        <begin position="1674"/>
        <end position="1708"/>
    </location>
</feature>
<dbReference type="PANTHER" id="PTHR45703:SF22">
    <property type="entry name" value="DYNEIN CYTOPLASMIC 2 HEAVY CHAIN 1"/>
    <property type="match status" value="1"/>
</dbReference>
<dbReference type="Gene3D" id="3.10.490.20">
    <property type="match status" value="1"/>
</dbReference>
<dbReference type="PANTHER" id="PTHR45703">
    <property type="entry name" value="DYNEIN HEAVY CHAIN"/>
    <property type="match status" value="1"/>
</dbReference>
<keyword evidence="13" id="KW-0243">Dynein</keyword>
<dbReference type="Gene3D" id="1.10.8.720">
    <property type="entry name" value="Region D6 of dynein motor"/>
    <property type="match status" value="1"/>
</dbReference>
<evidence type="ECO:0000256" key="15">
    <source>
        <dbReference type="ARBA" id="ARBA00023069"/>
    </source>
</evidence>
<dbReference type="InterPro" id="IPR042222">
    <property type="entry name" value="Dynein_2_N"/>
</dbReference>
<evidence type="ECO:0000256" key="5">
    <source>
        <dbReference type="ARBA" id="ARBA00008887"/>
    </source>
</evidence>
<dbReference type="Gene3D" id="1.20.1270.280">
    <property type="match status" value="1"/>
</dbReference>
<evidence type="ECO:0000256" key="20">
    <source>
        <dbReference type="SAM" id="Coils"/>
    </source>
</evidence>
<dbReference type="InterPro" id="IPR016143">
    <property type="entry name" value="Citrate_synth-like_sm_a-sub"/>
</dbReference>
<dbReference type="Pfam" id="PF22597">
    <property type="entry name" value="DYN_lid"/>
    <property type="match status" value="1"/>
</dbReference>
<feature type="domain" description="AAA+ ATPase" evidence="21">
    <location>
        <begin position="364"/>
        <end position="510"/>
    </location>
</feature>
<dbReference type="Pfam" id="PF18198">
    <property type="entry name" value="AAA_lid_11"/>
    <property type="match status" value="1"/>
</dbReference>
<dbReference type="Gene3D" id="1.10.8.1220">
    <property type="match status" value="1"/>
</dbReference>
<dbReference type="Gene3D" id="3.20.180.20">
    <property type="entry name" value="Dynein heavy chain, N-terminal domain 2"/>
    <property type="match status" value="1"/>
</dbReference>
<dbReference type="InterPro" id="IPR049400">
    <property type="entry name" value="DYNC2H1_AAA_dom"/>
</dbReference>
<dbReference type="Gene3D" id="1.20.920.20">
    <property type="match status" value="1"/>
</dbReference>
<evidence type="ECO:0000256" key="17">
    <source>
        <dbReference type="ARBA" id="ARBA00023212"/>
    </source>
</evidence>
<keyword evidence="11" id="KW-0547">Nucleotide-binding</keyword>
<dbReference type="Pfam" id="PF12777">
    <property type="entry name" value="MT"/>
    <property type="match status" value="1"/>
</dbReference>
<evidence type="ECO:0000256" key="13">
    <source>
        <dbReference type="ARBA" id="ARBA00023017"/>
    </source>
</evidence>
<dbReference type="InterPro" id="IPR035706">
    <property type="entry name" value="AAA_9"/>
</dbReference>
<evidence type="ECO:0000256" key="2">
    <source>
        <dbReference type="ARBA" id="ARBA00004245"/>
    </source>
</evidence>
<sequence length="3726" mass="415234">MELFQLIGLPHEKHLREITFGAILSAAPRIVANAGALKALTQRAQSQGVMREALQELEVWAAGATFLLTPYTDCRGKHLKLIKDWQDIVTQVGDNQALLASLKGSPCLENFADRVDAWERRLADLDASLCSLQIVQRRWIYLEPIFGGGALRGDTSRFNRVDVDFRNLMADIEADNRVISLIKGRRENQLQGVLTNMQDQLARCQRTLSEYLEEKRNLFPRFYFLSDDDLLEILGQPSNPTIIQTHLRKLFQAIHDVKFLEADNEISITDFCSREGESVPIKKTILVGNEVEKWLQVLETEMHSTLATMFSDCLAGRGELGGYPGQVLALRESVRFSANVEKAIKTGKLALLLRELQALQMGLGGNPYGPAGTGKTESVKQLGELFGRQVLVFNCDEGIDVESMGRIFVGLVKCGAWGCFDEFNRLEEAVMSAVSMQIQVIQNALRSGAPTVELLGKSICPNPTTSIFITMNPAGKGYGGRQKLPGNLKQLFRPVSMTRPDNDLIAETLLFSYGFSHGHELGKKLVALFTLSSQILSVQQHYDWGLRALKSVLRHAGTLLHQTRQNTTQENSLSAENLPGSISQPLDTLIAETQLIIQSVRSCSLARLTYPDATRFEALLRDVFPDLRHHAGTQEDGFIKKLTMVIHEILTENHLDVIERQVEKTLEVYSLLTQRTGLVIVGPSGCGKSTILYVLWLALQKVGARIKRYIMNPKALSRTHLLGRIDPDTREWTDGVLTRSARDVVREPSGTMSWIICDGDVDPEWVESLNSVLDDNGLLTLPSGERIRFGGNVTFIFETHDLSCASPATISRTGIVFISDEMLGTDALLKTWLLKQPKEHRQFLSDMLNTAFYQCLNWVETKNEYLVETSHTGTVLNGLSHLVGATNRAKFTVGLIRGLGSNLLEVAKKQLAAKVYEATGEAPPDPSQPLNVRVDKETGTRLVTYSDEVYLVDLDSISSFGTDAFDVESKSFVEAKSEQNFALSLRPPLVVSAHTRCAVDAFRLWLDEPSAQQSFLLVGPEGCGKSLLLEYCLAASKRKAHVMMMQCTAQTRSSHILDRLNQSCITMTGSSAAGASRVLRPKEGDRLVLFLRDLNLPKPDKWGSCEVVAFLQQILTYRGYYDAKTLEFIGIEGIQIIATLTPSSISGGLGRFLLSPRLTSILRVASVTNPDREELVKIYNCLLQHVVNSSTEPTFELETSKSKTIDCSSRLHTLVNAMVHIWSQMEQTFRASGFPHCSFSLRDLTHWVIGMMRYNLAPEPISGNMWIPFGYEARRLFRDRLPGEEHRLKFDKLFHGLLNSNSETDAEFGGWSNGQSKTLFESELAAKFATGDPLIVSLEDEVTEASIKNGQHWFVSWGLSEPHLMTNSTKPCNKMLSLLPYSSLHKLVASSLKQLARESYAKAEELVVFPDFLDLVARIDRVLSRPRGNLLLAGRCGIGRRSALRVVVHLHQFQVFTLRVGPNYNKRSFPNDLKSACQSAGVDGVPTILLLEDHHLVYETILDIVNSILSCGEAPGLISVEDIDSMTSREGASLREAAAEASHTGTLMSFFAKRIQANLHIVILLDIDENESLMARLQANPSLYKNCEVSWFDKWSFEGQSLLPCLLAPTSVEGLRQNSFSRACLAIHNSVPYPRLASPRRFISMCTTYRNLHKHRKNQLEFQITRFRAGLTKLAEARQHVNRLKMDAARQERQLREKQAEADKALSEISLAMQGAGKQRADMQELQKRSVVEAASLEARKATIDAEMAQIGPVLQEARAAVGSIRPEALSEVRALRAPPDVIRDILEGVLLLMGVRDTSWASMRTFLARRGVQDEVRNFDARRITPELRRSVEVLLKRSADSFSPKSARRASVAAAPLASWVHANVQYARVLEKLAPLEREQTSLQHSLETTQAEVQRLTEDLNSVDAKVADLRRVFELHAKAATNLQTELSRAKHTLSIAENLVSELESEHGRWKKEVDSLNEQLQVLPAMALMAAGFITYLSSCSEDVRQNTMASWWRQLEELELRLSPEDGASKAVHFDFLRFLVTEKDRLQWKLQGLPSDSLSVENAVVILQSNLFPFIVGPSGGVIQWLKSQLGDQQIEVTDQRSSNFETVLELAVRFGKALIIREINQIDPILFSILRRDLLLQGPRETVMLGEKEVDYNENFRLFMMTREPWVSTSSVRPECVASMVTVVNFQTTRASLVGHLLEITLQHECTELETRRLELLKGEEVKKLELARLEDKLLEELADSCGNILENTDLLDSLNKTKHSSITERKEFSYLAEGGSRIFFTLSDLVKINNMYQFSLSSFLNLFRRALNTPCEATLPVKKRMVFLLKRLETLVVEHVLRALFKADRLTFLLHLTYRLHPNEVGDSDWKFFLGGCSCDSRVDTERLPPWVPPDRAAAMCNLRAGQPILYDRLHFNNAEIWSRWMNSEDSECGKLPAALSDVPLTTLQVLIVIQTLQPTALYQAMNQFTKKALGLPHLSPSGVSLLRLFTAETSPCEPILLITSPGADPSQELADAAAAGGGMEGCTYREVAMGQGQSEIALSEISAAAQSGGWICLKNLHLVTHWLPVLEKHINLLMCADCEVGEVAAEGGQRLHPHFRLWLTTEPHDHFPSTLLQSCLKVAYEAPPGLKNNVKRTYESWHPDFFAKGGSLTRTTALAGLAWFHAVLQERRSFIPQSWTKFYEFTSVDIRAAASVLDRLIAPSASSAPTSAIWPTVRGLLGSAIYGGRMDNAFDFSVLESFLNCIFSDSTLNLRQLGSLKLPNTTNLKDYVTAIDKLPDMDDPHDLGLPSNIGKTAHLAAAASVLEQLRLLQSLVGSSNQSDRRLWAEELSPILSLWKKLNQDGALLPNRDKRIRDTLMRVEEKSLHNAKESPILSFLHREMTGALDLIAKIHNNLGSLAKFLRGTQVLSQELYAMVCSLLRSKTPAVWLAMWSTGPEDCFSFIRSTVAKVQALQKWLLRSESTLQFFSIEVAYNLADLFNPSIFLNALRQQTARQLQLAIDQLKLVSKWPNLHRGLESYPGSEVLAISNLQLEGALFKDGRLTDCYATSPSVSALPDIQIAWRPHETSELPAVDETVELPVYFDATRSSLSLRDVLEEAIPKHRQVVASFREQHGSKKVGEITVDMGLVTETSVLDPEEGIRFRGYTISDCQELLPKAPEGKEPLPEGVLFLLLTGQIPSTEQVNSISRDLVARASLPSHVSKLMKNFPTTLHPMSQLVAATAALNSESKFVAAYNKGVNKSSYWRYAYEDSMDLIAKLPIVAATIYNNSFHGGKSVANMDPNADWSKNFACMMGFEDPLFVELLRLYLTIHCDHEGGNVSAHTCHLVGSALSDPYLSFAASMCGLAGPLHGLANQEVLMWIMDLVKSKGISPSDDQVLQFVKETLESGKVVPGFGHAVLRRTDPRYMCQRDFALKHMPDDPLIKIVAQCFKIVPTYLGSLGKVKNPWPNVDAHSGVLLQHFGMKETSFYTVLFGVSRALGVCSSLVWDRALGLPIERPKSMSTDGLRALFKAKYVMSSERADFLDEILMAEQKQYSEAYCKAFQLSSQTTPSLELLDRSDELHSVWIHGLQYGAQLGLELYSYRGLADEVVALRMLGSAPSSVEDVNKRHPIHIAQDLLHLLNGPSGPLSRPCQQFVKQPTFEADLSLIRNKAKQLMAVLKVHTLSSLTTAKPGRGVKGEEESAVIGLAQFFNLITNFTGSRRFLCCCGGRLPKGFQQILPKALRYCVDLV</sequence>
<evidence type="ECO:0000256" key="1">
    <source>
        <dbReference type="ARBA" id="ARBA00004138"/>
    </source>
</evidence>
<dbReference type="Proteomes" id="UP001651158">
    <property type="component" value="Unassembled WGS sequence"/>
</dbReference>
<keyword evidence="16" id="KW-0505">Motor protein</keyword>
<dbReference type="InterPro" id="IPR035699">
    <property type="entry name" value="AAA_6"/>
</dbReference>
<evidence type="ECO:0000256" key="10">
    <source>
        <dbReference type="ARBA" id="ARBA00022701"/>
    </source>
</evidence>
<dbReference type="InterPro" id="IPR043157">
    <property type="entry name" value="Dynein_AAA1S"/>
</dbReference>
<evidence type="ECO:0000256" key="6">
    <source>
        <dbReference type="ARBA" id="ARBA00010566"/>
    </source>
</evidence>
<keyword evidence="8" id="KW-0963">Cytoplasm</keyword>
<comment type="similarity">
    <text evidence="5">Belongs to the dynein heavy chain family.</text>
</comment>
<dbReference type="InterPro" id="IPR036969">
    <property type="entry name" value="Citrate_synthase_sf"/>
</dbReference>
<dbReference type="Gene3D" id="1.20.140.100">
    <property type="entry name" value="Dynein heavy chain, N-terminal domain 2"/>
    <property type="match status" value="1"/>
</dbReference>
<dbReference type="Gene3D" id="6.10.140.1060">
    <property type="match status" value="1"/>
</dbReference>
<protein>
    <recommendedName>
        <fullName evidence="19">Citrate synthase</fullName>
    </recommendedName>
</protein>
<dbReference type="Pfam" id="PF12780">
    <property type="entry name" value="AAA_8"/>
    <property type="match status" value="1"/>
</dbReference>
<dbReference type="Gene3D" id="1.20.920.30">
    <property type="match status" value="1"/>
</dbReference>
<dbReference type="NCBIfam" id="NF007128">
    <property type="entry name" value="PRK09569.1"/>
    <property type="match status" value="1"/>
</dbReference>
<keyword evidence="17" id="KW-0206">Cytoskeleton</keyword>
<dbReference type="Pfam" id="PF12774">
    <property type="entry name" value="AAA_6"/>
    <property type="match status" value="1"/>
</dbReference>
<proteinExistence type="inferred from homology"/>
<dbReference type="InterPro" id="IPR043160">
    <property type="entry name" value="Dynein_C_barrel"/>
</dbReference>
<dbReference type="EMBL" id="JAKROA010000002">
    <property type="protein sequence ID" value="KAL5110118.1"/>
    <property type="molecule type" value="Genomic_DNA"/>
</dbReference>
<dbReference type="PROSITE" id="PS00480">
    <property type="entry name" value="CITRATE_SYNTHASE"/>
    <property type="match status" value="1"/>
</dbReference>
<evidence type="ECO:0000256" key="7">
    <source>
        <dbReference type="ARBA" id="ARBA00011738"/>
    </source>
</evidence>
<dbReference type="Gene3D" id="3.40.50.300">
    <property type="entry name" value="P-loop containing nucleotide triphosphate hydrolases"/>
    <property type="match status" value="6"/>
</dbReference>
<dbReference type="InterPro" id="IPR003593">
    <property type="entry name" value="AAA+_ATPase"/>
</dbReference>
<dbReference type="SUPFAM" id="SSF48256">
    <property type="entry name" value="Citrate synthase"/>
    <property type="match status" value="1"/>
</dbReference>
<feature type="coiled-coil region" evidence="20">
    <location>
        <begin position="1890"/>
        <end position="1966"/>
    </location>
</feature>
<evidence type="ECO:0000256" key="9">
    <source>
        <dbReference type="ARBA" id="ARBA00022679"/>
    </source>
</evidence>
<reference evidence="22 23" key="1">
    <citation type="journal article" date="2022" name="Front. Cell. Infect. Microbiol.">
        <title>The Genomes of Two Strains of Taenia crassiceps the Animal Model for the Study of Human Cysticercosis.</title>
        <authorList>
            <person name="Bobes R.J."/>
            <person name="Estrada K."/>
            <person name="Rios-Valencia D.G."/>
            <person name="Calderon-Gallegos A."/>
            <person name="de la Torre P."/>
            <person name="Carrero J.C."/>
            <person name="Sanchez-Flores A."/>
            <person name="Laclette J.P."/>
        </authorList>
    </citation>
    <scope>NUCLEOTIDE SEQUENCE [LARGE SCALE GENOMIC DNA]</scope>
    <source>
        <strain evidence="22">WFUcys</strain>
    </source>
</reference>
<dbReference type="InterPro" id="IPR041228">
    <property type="entry name" value="Dynein_C"/>
</dbReference>
<dbReference type="Pfam" id="PF08393">
    <property type="entry name" value="DHC_N2"/>
    <property type="match status" value="1"/>
</dbReference>
<feature type="domain" description="AAA+ ATPase" evidence="21">
    <location>
        <begin position="1011"/>
        <end position="1168"/>
    </location>
</feature>
<evidence type="ECO:0000256" key="4">
    <source>
        <dbReference type="ARBA" id="ARBA00004751"/>
    </source>
</evidence>
<evidence type="ECO:0000256" key="18">
    <source>
        <dbReference type="ARBA" id="ARBA00023273"/>
    </source>
</evidence>
<dbReference type="SUPFAM" id="SSF57997">
    <property type="entry name" value="Tropomyosin"/>
    <property type="match status" value="1"/>
</dbReference>
<dbReference type="InterPro" id="IPR026983">
    <property type="entry name" value="DHC"/>
</dbReference>
<dbReference type="InterPro" id="IPR024317">
    <property type="entry name" value="Dynein_heavy_chain_D4_dom"/>
</dbReference>
<dbReference type="InterPro" id="IPR024743">
    <property type="entry name" value="Dynein_HC_stalk"/>
</dbReference>
<dbReference type="Gene3D" id="1.10.230.10">
    <property type="entry name" value="Cytochrome P450-Terp, domain 2"/>
    <property type="match status" value="1"/>
</dbReference>
<evidence type="ECO:0000256" key="11">
    <source>
        <dbReference type="ARBA" id="ARBA00022741"/>
    </source>
</evidence>
<accession>A0ABR4QJX2</accession>
<feature type="domain" description="AAA+ ATPase" evidence="21">
    <location>
        <begin position="674"/>
        <end position="829"/>
    </location>
</feature>
<comment type="caution">
    <text evidence="22">The sequence shown here is derived from an EMBL/GenBank/DDBJ whole genome shotgun (WGS) entry which is preliminary data.</text>
</comment>
<keyword evidence="14 20" id="KW-0175">Coiled coil</keyword>
<organism evidence="22 23">
    <name type="scientific">Taenia crassiceps</name>
    <dbReference type="NCBI Taxonomy" id="6207"/>
    <lineage>
        <taxon>Eukaryota</taxon>
        <taxon>Metazoa</taxon>
        <taxon>Spiralia</taxon>
        <taxon>Lophotrochozoa</taxon>
        <taxon>Platyhelminthes</taxon>
        <taxon>Cestoda</taxon>
        <taxon>Eucestoda</taxon>
        <taxon>Cyclophyllidea</taxon>
        <taxon>Taeniidae</taxon>
        <taxon>Taenia</taxon>
    </lineage>
</organism>
<dbReference type="InterPro" id="IPR010109">
    <property type="entry name" value="Citrate_synthase_euk"/>
</dbReference>
<dbReference type="InterPro" id="IPR013602">
    <property type="entry name" value="Dynein_heavy_linker"/>
</dbReference>
<dbReference type="NCBIfam" id="TIGR01793">
    <property type="entry name" value="cit_synth_euk"/>
    <property type="match status" value="1"/>
</dbReference>
<evidence type="ECO:0000256" key="16">
    <source>
        <dbReference type="ARBA" id="ARBA00023175"/>
    </source>
</evidence>
<dbReference type="Pfam" id="PF03028">
    <property type="entry name" value="Dynein_heavy"/>
    <property type="match status" value="1"/>
</dbReference>
<dbReference type="InterPro" id="IPR027417">
    <property type="entry name" value="P-loop_NTPase"/>
</dbReference>
<keyword evidence="18" id="KW-0966">Cell projection</keyword>
<evidence type="ECO:0000259" key="21">
    <source>
        <dbReference type="SMART" id="SM00382"/>
    </source>
</evidence>
<dbReference type="Gene3D" id="1.10.580.10">
    <property type="entry name" value="Citrate Synthase, domain 1"/>
    <property type="match status" value="1"/>
</dbReference>
<dbReference type="InterPro" id="IPR002020">
    <property type="entry name" value="Citrate_synthase"/>
</dbReference>
<keyword evidence="12" id="KW-0067">ATP-binding</keyword>
<comment type="pathway">
    <text evidence="4">Carbohydrate metabolism; tricarboxylic acid cycle; isocitrate from oxaloacetate: step 1/2.</text>
</comment>
<dbReference type="Pfam" id="PF21264">
    <property type="entry name" value="DYNC2H1_AAA_dom"/>
    <property type="match status" value="1"/>
</dbReference>
<dbReference type="Pfam" id="PF00285">
    <property type="entry name" value="Citrate_synt"/>
    <property type="match status" value="1"/>
</dbReference>
<evidence type="ECO:0000256" key="14">
    <source>
        <dbReference type="ARBA" id="ARBA00023054"/>
    </source>
</evidence>
<evidence type="ECO:0000256" key="12">
    <source>
        <dbReference type="ARBA" id="ARBA00022840"/>
    </source>
</evidence>